<feature type="domain" description="D-isomer specific 2-hydroxyacid dehydrogenase catalytic" evidence="4">
    <location>
        <begin position="7"/>
        <end position="308"/>
    </location>
</feature>
<dbReference type="GO" id="GO:0016616">
    <property type="term" value="F:oxidoreductase activity, acting on the CH-OH group of donors, NAD or NADP as acceptor"/>
    <property type="evidence" value="ECO:0007669"/>
    <property type="project" value="InterPro"/>
</dbReference>
<name>A0A1T4VX85_9GAMM</name>
<dbReference type="InterPro" id="IPR006140">
    <property type="entry name" value="D-isomer_DH_NAD-bd"/>
</dbReference>
<evidence type="ECO:0000313" key="7">
    <source>
        <dbReference type="Proteomes" id="UP000242432"/>
    </source>
</evidence>
<gene>
    <name evidence="6" type="ORF">SAMN02745213_02232</name>
</gene>
<evidence type="ECO:0000256" key="1">
    <source>
        <dbReference type="ARBA" id="ARBA00023002"/>
    </source>
</evidence>
<dbReference type="InterPro" id="IPR006139">
    <property type="entry name" value="D-isomer_2_OHA_DH_cat_dom"/>
</dbReference>
<dbReference type="STRING" id="83771.SAMN02910357_00477"/>
<reference evidence="7" key="1">
    <citation type="submission" date="2017-02" db="EMBL/GenBank/DDBJ databases">
        <authorList>
            <person name="Varghese N."/>
            <person name="Submissions S."/>
        </authorList>
    </citation>
    <scope>NUCLEOTIDE SEQUENCE [LARGE SCALE GENOMIC DNA]</scope>
    <source>
        <strain evidence="7">DSM 3072</strain>
    </source>
</reference>
<accession>A0A1T4VX85</accession>
<keyword evidence="2" id="KW-0520">NAD</keyword>
<evidence type="ECO:0000313" key="6">
    <source>
        <dbReference type="EMBL" id="SKA69604.1"/>
    </source>
</evidence>
<feature type="domain" description="D-isomer specific 2-hydroxyacid dehydrogenase NAD-binding" evidence="5">
    <location>
        <begin position="99"/>
        <end position="275"/>
    </location>
</feature>
<keyword evidence="1 3" id="KW-0560">Oxidoreductase</keyword>
<comment type="similarity">
    <text evidence="3">Belongs to the D-isomer specific 2-hydroxyacid dehydrogenase family.</text>
</comment>
<dbReference type="PANTHER" id="PTHR43333:SF1">
    <property type="entry name" value="D-ISOMER SPECIFIC 2-HYDROXYACID DEHYDROGENASE NAD-BINDING DOMAIN-CONTAINING PROTEIN"/>
    <property type="match status" value="1"/>
</dbReference>
<dbReference type="Pfam" id="PF02826">
    <property type="entry name" value="2-Hacid_dh_C"/>
    <property type="match status" value="1"/>
</dbReference>
<evidence type="ECO:0000259" key="4">
    <source>
        <dbReference type="Pfam" id="PF00389"/>
    </source>
</evidence>
<evidence type="ECO:0000259" key="5">
    <source>
        <dbReference type="Pfam" id="PF02826"/>
    </source>
</evidence>
<dbReference type="AlphaFoldDB" id="A0A1T4VX85"/>
<dbReference type="RefSeq" id="WP_078929518.1">
    <property type="nucleotide sequence ID" value="NZ_FUXX01000061.1"/>
</dbReference>
<dbReference type="Gene3D" id="3.40.50.720">
    <property type="entry name" value="NAD(P)-binding Rossmann-like Domain"/>
    <property type="match status" value="2"/>
</dbReference>
<dbReference type="SUPFAM" id="SSF51735">
    <property type="entry name" value="NAD(P)-binding Rossmann-fold domains"/>
    <property type="match status" value="1"/>
</dbReference>
<proteinExistence type="inferred from homology"/>
<organism evidence="6 7">
    <name type="scientific">Succinivibrio dextrinosolvens DSM 3072</name>
    <dbReference type="NCBI Taxonomy" id="1123324"/>
    <lineage>
        <taxon>Bacteria</taxon>
        <taxon>Pseudomonadati</taxon>
        <taxon>Pseudomonadota</taxon>
        <taxon>Gammaproteobacteria</taxon>
        <taxon>Aeromonadales</taxon>
        <taxon>Succinivibrionaceae</taxon>
        <taxon>Succinivibrio</taxon>
    </lineage>
</organism>
<dbReference type="CDD" id="cd05300">
    <property type="entry name" value="2-Hacid_dh_1"/>
    <property type="match status" value="1"/>
</dbReference>
<dbReference type="InterPro" id="IPR036291">
    <property type="entry name" value="NAD(P)-bd_dom_sf"/>
</dbReference>
<protein>
    <submittedName>
        <fullName evidence="6">Phosphoglycerate dehydrogenase</fullName>
    </submittedName>
</protein>
<evidence type="ECO:0000256" key="2">
    <source>
        <dbReference type="ARBA" id="ARBA00023027"/>
    </source>
</evidence>
<dbReference type="Pfam" id="PF00389">
    <property type="entry name" value="2-Hacid_dh"/>
    <property type="match status" value="1"/>
</dbReference>
<dbReference type="GO" id="GO:0051287">
    <property type="term" value="F:NAD binding"/>
    <property type="evidence" value="ECO:0007669"/>
    <property type="project" value="InterPro"/>
</dbReference>
<dbReference type="EMBL" id="FUXX01000061">
    <property type="protein sequence ID" value="SKA69604.1"/>
    <property type="molecule type" value="Genomic_DNA"/>
</dbReference>
<sequence length="310" mass="34319">MKKKVLIVLDLEQRQIDMYKDPELELTFKKPAEVTPADLKDVNIVVGNIPPAVVKEAPHLDLLQLNSAGFDNYLGFVSPNTKLCNCVGAFSPAVGEHILAMTFSLIRHFHLYRDKQANKDWSDCGKIISVEGSTIAVFGLGDIGRSYARKVKALGAKKVIGIRRNVKDKPDYIDEMYALSDAEKAVAEADIVVNVLPSAKETTNLFDKKLFSKMKKGAYFINVGRGDAMNQDDLVEALRSGQLGGAASDVFSPEPLPKDHPLWSEPKFLLTPHVAGWFFLNETKERIVRISSSNVKAFIHGEKLVNEVAH</sequence>
<dbReference type="SUPFAM" id="SSF52283">
    <property type="entry name" value="Formate/glycerate dehydrogenase catalytic domain-like"/>
    <property type="match status" value="1"/>
</dbReference>
<dbReference type="Proteomes" id="UP000242432">
    <property type="component" value="Unassembled WGS sequence"/>
</dbReference>
<evidence type="ECO:0000256" key="3">
    <source>
        <dbReference type="RuleBase" id="RU003719"/>
    </source>
</evidence>
<keyword evidence="7" id="KW-1185">Reference proteome</keyword>
<dbReference type="PANTHER" id="PTHR43333">
    <property type="entry name" value="2-HACID_DH_C DOMAIN-CONTAINING PROTEIN"/>
    <property type="match status" value="1"/>
</dbReference>